<organism evidence="1 2">
    <name type="scientific">Eretmocerus hayati</name>
    <dbReference type="NCBI Taxonomy" id="131215"/>
    <lineage>
        <taxon>Eukaryota</taxon>
        <taxon>Metazoa</taxon>
        <taxon>Ecdysozoa</taxon>
        <taxon>Arthropoda</taxon>
        <taxon>Hexapoda</taxon>
        <taxon>Insecta</taxon>
        <taxon>Pterygota</taxon>
        <taxon>Neoptera</taxon>
        <taxon>Endopterygota</taxon>
        <taxon>Hymenoptera</taxon>
        <taxon>Apocrita</taxon>
        <taxon>Proctotrupomorpha</taxon>
        <taxon>Chalcidoidea</taxon>
        <taxon>Aphelinidae</taxon>
        <taxon>Aphelininae</taxon>
        <taxon>Eretmocerus</taxon>
    </lineage>
</organism>
<evidence type="ECO:0000313" key="1">
    <source>
        <dbReference type="EMBL" id="KAJ8679178.1"/>
    </source>
</evidence>
<proteinExistence type="predicted"/>
<evidence type="ECO:0000313" key="2">
    <source>
        <dbReference type="Proteomes" id="UP001239111"/>
    </source>
</evidence>
<keyword evidence="2" id="KW-1185">Reference proteome</keyword>
<sequence length="135" mass="15513">MKWKRGIELAARIERYAQNSIRACNSRSHVLDCLVSEWGPWTPCDSECGHGAQTRSRFVERSPENGGKHCPQLVQQRGCQGTKCHRRNPKSALKEVALLLPHELSDVRHMNDSNDIRVNLRLQYQEDPEHDASRE</sequence>
<protein>
    <submittedName>
        <fullName evidence="1">Uncharacterized protein</fullName>
    </submittedName>
</protein>
<dbReference type="EMBL" id="CM056742">
    <property type="protein sequence ID" value="KAJ8679178.1"/>
    <property type="molecule type" value="Genomic_DNA"/>
</dbReference>
<gene>
    <name evidence="1" type="ORF">QAD02_014965</name>
</gene>
<reference evidence="1" key="1">
    <citation type="submission" date="2023-04" db="EMBL/GenBank/DDBJ databases">
        <title>A chromosome-level genome assembly of the parasitoid wasp Eretmocerus hayati.</title>
        <authorList>
            <person name="Zhong Y."/>
            <person name="Liu S."/>
            <person name="Liu Y."/>
        </authorList>
    </citation>
    <scope>NUCLEOTIDE SEQUENCE</scope>
    <source>
        <strain evidence="1">ZJU_SS_LIU_2023</strain>
    </source>
</reference>
<name>A0ACC2P701_9HYME</name>
<comment type="caution">
    <text evidence="1">The sequence shown here is derived from an EMBL/GenBank/DDBJ whole genome shotgun (WGS) entry which is preliminary data.</text>
</comment>
<dbReference type="Proteomes" id="UP001239111">
    <property type="component" value="Chromosome 2"/>
</dbReference>
<accession>A0ACC2P701</accession>